<gene>
    <name evidence="3" type="ORF">BOKJ2_LOCUS11819</name>
</gene>
<feature type="domain" description="Mic1" evidence="1">
    <location>
        <begin position="365"/>
        <end position="591"/>
    </location>
</feature>
<dbReference type="GO" id="GO:0010506">
    <property type="term" value="P:regulation of autophagy"/>
    <property type="evidence" value="ECO:0007669"/>
    <property type="project" value="InterPro"/>
</dbReference>
<dbReference type="InterPro" id="IPR049040">
    <property type="entry name" value="RMC1_N"/>
</dbReference>
<dbReference type="PANTHER" id="PTHR12897:SF4">
    <property type="entry name" value="REGULATOR OF MON1-CCZ1 COMPLEX"/>
    <property type="match status" value="1"/>
</dbReference>
<dbReference type="OrthoDB" id="26384at2759"/>
<evidence type="ECO:0008006" key="5">
    <source>
        <dbReference type="Google" id="ProtNLM"/>
    </source>
</evidence>
<evidence type="ECO:0000313" key="3">
    <source>
        <dbReference type="EMBL" id="CAD5225921.1"/>
    </source>
</evidence>
<dbReference type="Pfam" id="PF21029">
    <property type="entry name" value="RMC1_N"/>
    <property type="match status" value="1"/>
</dbReference>
<dbReference type="PANTHER" id="PTHR12897">
    <property type="entry name" value="COLON CANCER-ASSOCIATED PROTEIN MIC1"/>
    <property type="match status" value="1"/>
</dbReference>
<dbReference type="EMBL" id="CAJFDH010000005">
    <property type="protein sequence ID" value="CAD5225921.1"/>
    <property type="molecule type" value="Genomic_DNA"/>
</dbReference>
<evidence type="ECO:0000259" key="1">
    <source>
        <dbReference type="Pfam" id="PF07035"/>
    </source>
</evidence>
<proteinExistence type="predicted"/>
<dbReference type="GO" id="GO:0035658">
    <property type="term" value="C:Mon1-Ccz1 complex"/>
    <property type="evidence" value="ECO:0007669"/>
    <property type="project" value="InterPro"/>
</dbReference>
<dbReference type="GO" id="GO:0031902">
    <property type="term" value="C:late endosome membrane"/>
    <property type="evidence" value="ECO:0007669"/>
    <property type="project" value="TreeGrafter"/>
</dbReference>
<dbReference type="InterPro" id="IPR040371">
    <property type="entry name" value="RMC1"/>
</dbReference>
<organism evidence="3 4">
    <name type="scientific">Bursaphelenchus okinawaensis</name>
    <dbReference type="NCBI Taxonomy" id="465554"/>
    <lineage>
        <taxon>Eukaryota</taxon>
        <taxon>Metazoa</taxon>
        <taxon>Ecdysozoa</taxon>
        <taxon>Nematoda</taxon>
        <taxon>Chromadorea</taxon>
        <taxon>Rhabditida</taxon>
        <taxon>Tylenchina</taxon>
        <taxon>Tylenchomorpha</taxon>
        <taxon>Aphelenchoidea</taxon>
        <taxon>Aphelenchoididae</taxon>
        <taxon>Bursaphelenchus</taxon>
    </lineage>
</organism>
<reference evidence="3" key="1">
    <citation type="submission" date="2020-09" db="EMBL/GenBank/DDBJ databases">
        <authorList>
            <person name="Kikuchi T."/>
        </authorList>
    </citation>
    <scope>NUCLEOTIDE SEQUENCE</scope>
    <source>
        <strain evidence="3">SH1</strain>
    </source>
</reference>
<dbReference type="EMBL" id="CAJFCW020000005">
    <property type="protein sequence ID" value="CAG9121481.1"/>
    <property type="molecule type" value="Genomic_DNA"/>
</dbReference>
<comment type="caution">
    <text evidence="3">The sequence shown here is derived from an EMBL/GenBank/DDBJ whole genome shotgun (WGS) entry which is preliminary data.</text>
</comment>
<sequence>MLVLGEEFVEFEVDSQLSDIFFDNVNQKICTVRGNGAMGVTAKGLEGPAWSSFRIRDGGKINTLNFSTDGQICCVQRKENSCDFVFLEDKTNDVYPDYKQNCRAEATKIMGAQWVAEKQIVYVTDGGLELYQFNSKRKTVKFVKAVSFRPNWFVYHPKSDLIICASGVTAAVLNPFIIQNGFIHKLQRFEIDFGCSRWKPRLLDRDLAIASLYGRIYVMVLKFGPKEHQIERLNLFLMSSSPDTPPKLAFSLVLGLNGPVGIHTIDNLVIVHHKNSAKSLIFDIGLQKTLIERHPVATTNIRLDKKLKEAFNESLNTYHPAWVTFAPNLIADVRLGIFSTIGVGLEQSSEVIKDNMMLLDFIINRKNSEQFFLKTLKNLLLTKALSIRESAEIFARILQNSSDGTLNNNKEPSSKFKLVADQFEPLKVDYNQIVRSVLVPLKEEPRMDRKFLSAVALEFYAAVKKAQIPLEHHYLAEFLIRTMVDANETEKLKQCLQYSVVDDSKFLAFELISLSKEKKEFGQLALDMLKRKPNNKEQIAEFHINQGEIINALRVLRSVIIDKSVALRILEETWKTEDRKLKYMVFTHLRDVRKLPWIDGSVSDDQFDTYIRDFKQLFNNEELEEADQRFRLAKISSVASLQALNPSPSRNILNASNSEYLNDSIPSSFHSDFDMSNAPGAGIPNY</sequence>
<dbReference type="GO" id="GO:0005765">
    <property type="term" value="C:lysosomal membrane"/>
    <property type="evidence" value="ECO:0007669"/>
    <property type="project" value="TreeGrafter"/>
</dbReference>
<dbReference type="InterPro" id="IPR009755">
    <property type="entry name" value="RMC1_C"/>
</dbReference>
<name>A0A811LEC9_9BILA</name>
<dbReference type="AlphaFoldDB" id="A0A811LEC9"/>
<evidence type="ECO:0000313" key="4">
    <source>
        <dbReference type="Proteomes" id="UP000614601"/>
    </source>
</evidence>
<dbReference type="Proteomes" id="UP000783686">
    <property type="component" value="Unassembled WGS sequence"/>
</dbReference>
<dbReference type="Proteomes" id="UP000614601">
    <property type="component" value="Unassembled WGS sequence"/>
</dbReference>
<keyword evidence="4" id="KW-1185">Reference proteome</keyword>
<feature type="domain" description="Regulator of MON1-CCZ1 complex N-terminal" evidence="2">
    <location>
        <begin position="20"/>
        <end position="139"/>
    </location>
</feature>
<evidence type="ECO:0000259" key="2">
    <source>
        <dbReference type="Pfam" id="PF21029"/>
    </source>
</evidence>
<accession>A0A811LEC9</accession>
<protein>
    <recommendedName>
        <fullName evidence="5">Mic1 domain-containing protein</fullName>
    </recommendedName>
</protein>
<dbReference type="Pfam" id="PF07035">
    <property type="entry name" value="RMC1_C"/>
    <property type="match status" value="1"/>
</dbReference>